<keyword evidence="2" id="KW-0472">Membrane</keyword>
<evidence type="ECO:0000313" key="5">
    <source>
        <dbReference type="Proteomes" id="UP001498771"/>
    </source>
</evidence>
<protein>
    <recommendedName>
        <fullName evidence="3">F-box domain-containing protein</fullName>
    </recommendedName>
</protein>
<keyword evidence="2" id="KW-0812">Transmembrane</keyword>
<evidence type="ECO:0000313" key="4">
    <source>
        <dbReference type="EMBL" id="KAK7206790.1"/>
    </source>
</evidence>
<accession>A0ABR1FAD7</accession>
<organism evidence="4 5">
    <name type="scientific">Myxozyma melibiosi</name>
    <dbReference type="NCBI Taxonomy" id="54550"/>
    <lineage>
        <taxon>Eukaryota</taxon>
        <taxon>Fungi</taxon>
        <taxon>Dikarya</taxon>
        <taxon>Ascomycota</taxon>
        <taxon>Saccharomycotina</taxon>
        <taxon>Lipomycetes</taxon>
        <taxon>Lipomycetales</taxon>
        <taxon>Lipomycetaceae</taxon>
        <taxon>Myxozyma</taxon>
    </lineage>
</organism>
<reference evidence="4 5" key="1">
    <citation type="submission" date="2024-03" db="EMBL/GenBank/DDBJ databases">
        <title>Genome-scale model development and genomic sequencing of the oleaginous clade Lipomyces.</title>
        <authorList>
            <consortium name="Lawrence Berkeley National Laboratory"/>
            <person name="Czajka J.J."/>
            <person name="Han Y."/>
            <person name="Kim J."/>
            <person name="Mondo S.J."/>
            <person name="Hofstad B.A."/>
            <person name="Robles A."/>
            <person name="Haridas S."/>
            <person name="Riley R."/>
            <person name="LaButti K."/>
            <person name="Pangilinan J."/>
            <person name="Andreopoulos W."/>
            <person name="Lipzen A."/>
            <person name="Yan J."/>
            <person name="Wang M."/>
            <person name="Ng V."/>
            <person name="Grigoriev I.V."/>
            <person name="Spatafora J.W."/>
            <person name="Magnuson J.K."/>
            <person name="Baker S.E."/>
            <person name="Pomraning K.R."/>
        </authorList>
    </citation>
    <scope>NUCLEOTIDE SEQUENCE [LARGE SCALE GENOMIC DNA]</scope>
    <source>
        <strain evidence="4 5">Phaff 52-87</strain>
    </source>
</reference>
<gene>
    <name evidence="4" type="ORF">BZA70DRAFT_275085</name>
</gene>
<evidence type="ECO:0000256" key="2">
    <source>
        <dbReference type="SAM" id="Phobius"/>
    </source>
</evidence>
<dbReference type="RefSeq" id="XP_064769823.1">
    <property type="nucleotide sequence ID" value="XM_064912087.1"/>
</dbReference>
<dbReference type="Pfam" id="PF14299">
    <property type="entry name" value="PP2"/>
    <property type="match status" value="1"/>
</dbReference>
<evidence type="ECO:0000259" key="3">
    <source>
        <dbReference type="PROSITE" id="PS50181"/>
    </source>
</evidence>
<dbReference type="InterPro" id="IPR001810">
    <property type="entry name" value="F-box_dom"/>
</dbReference>
<dbReference type="PROSITE" id="PS50181">
    <property type="entry name" value="FBOX"/>
    <property type="match status" value="1"/>
</dbReference>
<sequence length="425" mass="47809">MSRLEDIGRTVGRLLPPLAFVALYSFLGYLALPITALAFIVVGRFQKSAVLKSYRKPQPSPSSSPSLSIRSTSTMTEPAYTGPPQLTRLPPEIFIQVAEYLSIRDIFALELTCRHLHAVVADQDLWRAKILADFKSRGLVYADELRARNAAASPPAVVYPFRAIYAAMAIQWRFFCAAPGWGLIWREPRYWQVMPSPESAFGSTLNLKSVFWLHLFRSMRVAPGRYRAVWGMRLQRSLGLATVDFSIKVDDDERAPDDKGRPERVLAQQVQLGDEIVKALTLDGGWCEVELPVFEIPSSRVPELRAGWRTILVEVKETGGHIKAGLWLDYFRLERLDDNNFVDGREGGSEQRIYITPYAERSASSVYRLSENSAVSVDSDEQIRAAFNRSTDADAAAEQRWTIADVVRDLKEVINTFPESSGLVY</sequence>
<keyword evidence="5" id="KW-1185">Reference proteome</keyword>
<proteinExistence type="predicted"/>
<dbReference type="EMBL" id="JBBJBU010000002">
    <property type="protein sequence ID" value="KAK7206790.1"/>
    <property type="molecule type" value="Genomic_DNA"/>
</dbReference>
<dbReference type="InterPro" id="IPR036047">
    <property type="entry name" value="F-box-like_dom_sf"/>
</dbReference>
<dbReference type="Proteomes" id="UP001498771">
    <property type="component" value="Unassembled WGS sequence"/>
</dbReference>
<dbReference type="Pfam" id="PF12937">
    <property type="entry name" value="F-box-like"/>
    <property type="match status" value="1"/>
</dbReference>
<feature type="domain" description="F-box" evidence="3">
    <location>
        <begin position="83"/>
        <end position="129"/>
    </location>
</feature>
<feature type="compositionally biased region" description="Low complexity" evidence="1">
    <location>
        <begin position="61"/>
        <end position="73"/>
    </location>
</feature>
<feature type="transmembrane region" description="Helical" evidence="2">
    <location>
        <begin position="20"/>
        <end position="42"/>
    </location>
</feature>
<name>A0ABR1FAD7_9ASCO</name>
<keyword evidence="2" id="KW-1133">Transmembrane helix</keyword>
<dbReference type="SUPFAM" id="SSF81383">
    <property type="entry name" value="F-box domain"/>
    <property type="match status" value="1"/>
</dbReference>
<dbReference type="Gene3D" id="1.20.1280.50">
    <property type="match status" value="1"/>
</dbReference>
<dbReference type="GeneID" id="90037599"/>
<dbReference type="SMART" id="SM00256">
    <property type="entry name" value="FBOX"/>
    <property type="match status" value="1"/>
</dbReference>
<evidence type="ECO:0000256" key="1">
    <source>
        <dbReference type="SAM" id="MobiDB-lite"/>
    </source>
</evidence>
<comment type="caution">
    <text evidence="4">The sequence shown here is derived from an EMBL/GenBank/DDBJ whole genome shotgun (WGS) entry which is preliminary data.</text>
</comment>
<feature type="region of interest" description="Disordered" evidence="1">
    <location>
        <begin position="54"/>
        <end position="83"/>
    </location>
</feature>
<dbReference type="InterPro" id="IPR025886">
    <property type="entry name" value="PP2-like"/>
</dbReference>